<keyword evidence="3" id="KW-0808">Transferase</keyword>
<dbReference type="PANTHER" id="PTHR45700">
    <property type="entry name" value="UBIQUITIN-PROTEIN LIGASE E3C"/>
    <property type="match status" value="1"/>
</dbReference>
<feature type="compositionally biased region" description="Basic and acidic residues" evidence="6">
    <location>
        <begin position="175"/>
        <end position="190"/>
    </location>
</feature>
<dbReference type="PROSITE" id="PS50237">
    <property type="entry name" value="HECT"/>
    <property type="match status" value="1"/>
</dbReference>
<evidence type="ECO:0000256" key="5">
    <source>
        <dbReference type="PROSITE-ProRule" id="PRU00104"/>
    </source>
</evidence>
<dbReference type="InterPro" id="IPR044611">
    <property type="entry name" value="E3A/B/C-like"/>
</dbReference>
<feature type="region of interest" description="Disordered" evidence="6">
    <location>
        <begin position="126"/>
        <end position="190"/>
    </location>
</feature>
<dbReference type="GO" id="GO:0061630">
    <property type="term" value="F:ubiquitin protein ligase activity"/>
    <property type="evidence" value="ECO:0007669"/>
    <property type="project" value="UniProtKB-EC"/>
</dbReference>
<dbReference type="AlphaFoldDB" id="A0A420IGS4"/>
<dbReference type="InterPro" id="IPR035983">
    <property type="entry name" value="Hect_E3_ubiquitin_ligase"/>
</dbReference>
<feature type="active site" description="Glycyl thioester intermediate" evidence="5">
    <location>
        <position position="1225"/>
    </location>
</feature>
<evidence type="ECO:0000313" key="8">
    <source>
        <dbReference type="EMBL" id="RKF73717.1"/>
    </source>
</evidence>
<proteinExistence type="predicted"/>
<evidence type="ECO:0000256" key="1">
    <source>
        <dbReference type="ARBA" id="ARBA00000885"/>
    </source>
</evidence>
<evidence type="ECO:0000313" key="9">
    <source>
        <dbReference type="Proteomes" id="UP000285326"/>
    </source>
</evidence>
<dbReference type="EC" id="2.3.2.26" evidence="2"/>
<comment type="catalytic activity">
    <reaction evidence="1">
        <text>S-ubiquitinyl-[E2 ubiquitin-conjugating enzyme]-L-cysteine + [acceptor protein]-L-lysine = [E2 ubiquitin-conjugating enzyme]-L-cysteine + N(6)-ubiquitinyl-[acceptor protein]-L-lysine.</text>
        <dbReference type="EC" id="2.3.2.26"/>
    </reaction>
</comment>
<accession>A0A420IGS4</accession>
<sequence length="1257" mass="144629">MILDNMKAYDDHFSNELEVYTALWNVVPFALLPHGAPLELKESTIEIRDPRRVYAIHKAMRRHDFQLLMDRFIHQIRYGCCCKTCNTITCFSCRKRLSIAPARRYNATSARSLAFHMISLDNPERNLCPHQAAPRPSENFRLPKTRNTGPANDRQPHLNSENKSNDIESSPEAETPERKGQKTSTEKIQEENVSAKFGKFQESITIDHRSFIQNMFETAAIKMVEWLTPRNLESIVKLCGKTYFKSTENLDSQKDQNFNSTRPDSINDEVQLTFNDECSAQNNLKITPRTELLKASSPISVTENLSNFSHRASHHNSNTIDEENILEVLNFQESVNKTPFMENGFPSGHSSFKNHNSESLKQVPIPDRDLSDTRFNVKFPQYSNYSVLASKTMIGNQDMMSSENSGLGFCQAGALRVPSRMDKFELKSKDMALPPQSIDTLTIETIELMCNVLQKDGTYEKHSLFPSIIGEEFKKRSAFHEEKVLGRNTWKGDHSYPELVKQQWKSFIEQCFFDVLKKPKTLLRSFRHEQKKIFDSQTIWYLMLRMTRVSPSLVYDSLWHAAEVLFLPPPKFVGKYDWDKDPLSRHPIRSNAISDGDAAEIFCICIHALIAALPPVEDPSKIIELSKIRSLGFTMLAKHLNSPEMVALCLQYEDAFSNELVVRLARRIFMAIPVRQKYSSLGLRKIYDDEKQQPCILSKILSIMEVSNTIRSPLILEFSTSERDTHEKRVPIVVLDWARAVMLKDWHGRAEVSRDGPFGGALATIAAIYKNRQSFLIDDVHFRIGYFSERLDSVNVPVEWLSFTPNERTVHLLDYPYLFDPSTLISYFRAINYSRMLLAHETAKSEFMRMNASMQEHFLINNWLTRVTLKERLSTATSEFMVMEIRRTHVLLDTFNSIWRREERELMRPLKLRLGQEEGEEGSDSGGVQQEYLRLAIAEALNPDYGTFTIDTRTRMTWFQPGSPEPLWKYELIGMIISLAVYNGLTLPVTFPKAFYKKLLGEEVTEVDQISDGWPELSNGLTSLLEWDEKNGLVEDVFARTYEFTVEQFGQPVSLEMKDDIFRLPSWPQFASLSQQYGLNSTDAPFVTCSNRKRYVKDYIRYLTDVSIRPQFAAFKDGFFTCISRRSVSLFDASILQSLIEGVQVIDINELCHVTRYIGWDGDATHHTIRDFWNVVKKFDLEKRRKLLEFVTASDRLPVGGMRSIQFTIQKNGAEDGLLPTSFTCYGILLLPEYSDKDILEKKLTMALENSKGFGFA</sequence>
<dbReference type="Pfam" id="PF16558">
    <property type="entry name" value="AZUL"/>
    <property type="match status" value="1"/>
</dbReference>
<dbReference type="InterPro" id="IPR032353">
    <property type="entry name" value="AZUL"/>
</dbReference>
<evidence type="ECO:0000256" key="6">
    <source>
        <dbReference type="SAM" id="MobiDB-lite"/>
    </source>
</evidence>
<dbReference type="Gene3D" id="6.10.130.10">
    <property type="entry name" value="Ubiquitin-protein ligase E3A, N-terminal zinc-binding domain (AZUL)"/>
    <property type="match status" value="1"/>
</dbReference>
<dbReference type="Gene3D" id="3.30.2160.10">
    <property type="entry name" value="Hect, E3 ligase catalytic domain"/>
    <property type="match status" value="1"/>
</dbReference>
<feature type="domain" description="HECT" evidence="7">
    <location>
        <begin position="902"/>
        <end position="1257"/>
    </location>
</feature>
<dbReference type="SUPFAM" id="SSF56204">
    <property type="entry name" value="Hect, E3 ligase catalytic domain"/>
    <property type="match status" value="1"/>
</dbReference>
<name>A0A420IGS4_9PEZI</name>
<evidence type="ECO:0000259" key="7">
    <source>
        <dbReference type="PROSITE" id="PS50237"/>
    </source>
</evidence>
<dbReference type="SMART" id="SM00119">
    <property type="entry name" value="HECTc"/>
    <property type="match status" value="1"/>
</dbReference>
<dbReference type="EMBL" id="MCBS01024306">
    <property type="protein sequence ID" value="RKF73717.1"/>
    <property type="molecule type" value="Genomic_DNA"/>
</dbReference>
<dbReference type="InterPro" id="IPR000569">
    <property type="entry name" value="HECT_dom"/>
</dbReference>
<dbReference type="GO" id="GO:0000209">
    <property type="term" value="P:protein polyubiquitination"/>
    <property type="evidence" value="ECO:0007669"/>
    <property type="project" value="InterPro"/>
</dbReference>
<dbReference type="FunFam" id="3.30.2410.10:FF:000003">
    <property type="entry name" value="probable E3 ubiquitin-protein ligase HERC4 isoform X1"/>
    <property type="match status" value="1"/>
</dbReference>
<evidence type="ECO:0000256" key="3">
    <source>
        <dbReference type="ARBA" id="ARBA00022679"/>
    </source>
</evidence>
<organism evidence="8 9">
    <name type="scientific">Golovinomyces cichoracearum</name>
    <dbReference type="NCBI Taxonomy" id="62708"/>
    <lineage>
        <taxon>Eukaryota</taxon>
        <taxon>Fungi</taxon>
        <taxon>Dikarya</taxon>
        <taxon>Ascomycota</taxon>
        <taxon>Pezizomycotina</taxon>
        <taxon>Leotiomycetes</taxon>
        <taxon>Erysiphales</taxon>
        <taxon>Erysiphaceae</taxon>
        <taxon>Golovinomyces</taxon>
    </lineage>
</organism>
<gene>
    <name evidence="8" type="ORF">GcM1_243159</name>
</gene>
<dbReference type="Proteomes" id="UP000285326">
    <property type="component" value="Unassembled WGS sequence"/>
</dbReference>
<reference evidence="8 9" key="1">
    <citation type="journal article" date="2018" name="BMC Genomics">
        <title>Comparative genome analyses reveal sequence features reflecting distinct modes of host-adaptation between dicot and monocot powdery mildew.</title>
        <authorList>
            <person name="Wu Y."/>
            <person name="Ma X."/>
            <person name="Pan Z."/>
            <person name="Kale S.D."/>
            <person name="Song Y."/>
            <person name="King H."/>
            <person name="Zhang Q."/>
            <person name="Presley C."/>
            <person name="Deng X."/>
            <person name="Wei C.I."/>
            <person name="Xiao S."/>
        </authorList>
    </citation>
    <scope>NUCLEOTIDE SEQUENCE [LARGE SCALE GENOMIC DNA]</scope>
    <source>
        <strain evidence="8">UMSG1</strain>
    </source>
</reference>
<evidence type="ECO:0000256" key="4">
    <source>
        <dbReference type="ARBA" id="ARBA00022786"/>
    </source>
</evidence>
<dbReference type="Gene3D" id="3.30.2410.10">
    <property type="entry name" value="Hect, E3 ligase catalytic domain"/>
    <property type="match status" value="1"/>
</dbReference>
<keyword evidence="4 5" id="KW-0833">Ubl conjugation pathway</keyword>
<evidence type="ECO:0000256" key="2">
    <source>
        <dbReference type="ARBA" id="ARBA00012485"/>
    </source>
</evidence>
<dbReference type="InterPro" id="IPR042556">
    <property type="entry name" value="AZUL_sf"/>
</dbReference>
<dbReference type="Gene3D" id="3.90.1750.10">
    <property type="entry name" value="Hect, E3 ligase catalytic domains"/>
    <property type="match status" value="1"/>
</dbReference>
<dbReference type="Pfam" id="PF00632">
    <property type="entry name" value="HECT"/>
    <property type="match status" value="1"/>
</dbReference>
<protein>
    <recommendedName>
        <fullName evidence="2">HECT-type E3 ubiquitin transferase</fullName>
        <ecNumber evidence="2">2.3.2.26</ecNumber>
    </recommendedName>
</protein>
<comment type="caution">
    <text evidence="8">The sequence shown here is derived from an EMBL/GenBank/DDBJ whole genome shotgun (WGS) entry which is preliminary data.</text>
</comment>